<accession>A0A916S6Q1</accession>
<evidence type="ECO:0000256" key="1">
    <source>
        <dbReference type="ARBA" id="ARBA00004141"/>
    </source>
</evidence>
<reference evidence="7" key="2">
    <citation type="submission" date="2020-09" db="EMBL/GenBank/DDBJ databases">
        <authorList>
            <person name="Sun Q."/>
            <person name="Zhou Y."/>
        </authorList>
    </citation>
    <scope>NUCLEOTIDE SEQUENCE</scope>
    <source>
        <strain evidence="7">CGMCC 1.15082</strain>
    </source>
</reference>
<comment type="caution">
    <text evidence="7">The sequence shown here is derived from an EMBL/GenBank/DDBJ whole genome shotgun (WGS) entry which is preliminary data.</text>
</comment>
<feature type="transmembrane region" description="Helical" evidence="5">
    <location>
        <begin position="247"/>
        <end position="265"/>
    </location>
</feature>
<dbReference type="AlphaFoldDB" id="A0A916S6Q1"/>
<evidence type="ECO:0000313" key="8">
    <source>
        <dbReference type="Proteomes" id="UP000646478"/>
    </source>
</evidence>
<feature type="transmembrane region" description="Helical" evidence="5">
    <location>
        <begin position="271"/>
        <end position="289"/>
    </location>
</feature>
<keyword evidence="2 5" id="KW-0812">Transmembrane</keyword>
<dbReference type="Pfam" id="PF13515">
    <property type="entry name" value="FUSC_2"/>
    <property type="match status" value="1"/>
</dbReference>
<evidence type="ECO:0000256" key="2">
    <source>
        <dbReference type="ARBA" id="ARBA00022692"/>
    </source>
</evidence>
<sequence>MAISAQIAWERTGLAPLGVILHGVAIAAGFLLLFFALLVPALFVAACALMAAGTIRLAAEGSKFRSLGNFTFIPALYLACEMGENLPHDLYWPTALAFFPYIALAIIPVIIQAGIEHMRAGRAHPDGLRHLIRLTRDKSHGNRSPYLEDMAAVILAVGTAACLVEWQGLDHGQWVIWSAASVVTGDTASSRLKLRDRTTGALIGVPVGILLGFAMPHSAIAYGLASLGAILTLVAFERYVIGFGTRCALIALALLLSGQSVVIASERVLNVILGGFIGVLFVLAAHLAARRVKLPATK</sequence>
<keyword evidence="4 5" id="KW-0472">Membrane</keyword>
<comment type="subcellular location">
    <subcellularLocation>
        <location evidence="1">Membrane</location>
        <topology evidence="1">Multi-pass membrane protein</topology>
    </subcellularLocation>
</comment>
<name>A0A916S6Q1_9HYPH</name>
<dbReference type="GO" id="GO:0016020">
    <property type="term" value="C:membrane"/>
    <property type="evidence" value="ECO:0007669"/>
    <property type="project" value="UniProtKB-SubCell"/>
</dbReference>
<feature type="transmembrane region" description="Helical" evidence="5">
    <location>
        <begin position="12"/>
        <end position="35"/>
    </location>
</feature>
<feature type="transmembrane region" description="Helical" evidence="5">
    <location>
        <begin position="41"/>
        <end position="59"/>
    </location>
</feature>
<dbReference type="Proteomes" id="UP000646478">
    <property type="component" value="Unassembled WGS sequence"/>
</dbReference>
<organism evidence="7 8">
    <name type="scientific">Brucella endophytica</name>
    <dbReference type="NCBI Taxonomy" id="1963359"/>
    <lineage>
        <taxon>Bacteria</taxon>
        <taxon>Pseudomonadati</taxon>
        <taxon>Pseudomonadota</taxon>
        <taxon>Alphaproteobacteria</taxon>
        <taxon>Hyphomicrobiales</taxon>
        <taxon>Brucellaceae</taxon>
        <taxon>Brucella/Ochrobactrum group</taxon>
        <taxon>Brucella</taxon>
    </lineage>
</organism>
<evidence type="ECO:0000256" key="3">
    <source>
        <dbReference type="ARBA" id="ARBA00022989"/>
    </source>
</evidence>
<dbReference type="InterPro" id="IPR049453">
    <property type="entry name" value="Memb_transporter_dom"/>
</dbReference>
<feature type="transmembrane region" description="Helical" evidence="5">
    <location>
        <begin position="198"/>
        <end position="214"/>
    </location>
</feature>
<keyword evidence="8" id="KW-1185">Reference proteome</keyword>
<keyword evidence="3 5" id="KW-1133">Transmembrane helix</keyword>
<evidence type="ECO:0000256" key="5">
    <source>
        <dbReference type="SAM" id="Phobius"/>
    </source>
</evidence>
<protein>
    <submittedName>
        <fullName evidence="7">FUSC family protein</fullName>
    </submittedName>
</protein>
<evidence type="ECO:0000313" key="7">
    <source>
        <dbReference type="EMBL" id="GGA84249.1"/>
    </source>
</evidence>
<evidence type="ECO:0000259" key="6">
    <source>
        <dbReference type="Pfam" id="PF13515"/>
    </source>
</evidence>
<reference evidence="7" key="1">
    <citation type="journal article" date="2014" name="Int. J. Syst. Evol. Microbiol.">
        <title>Complete genome sequence of Corynebacterium casei LMG S-19264T (=DSM 44701T), isolated from a smear-ripened cheese.</title>
        <authorList>
            <consortium name="US DOE Joint Genome Institute (JGI-PGF)"/>
            <person name="Walter F."/>
            <person name="Albersmeier A."/>
            <person name="Kalinowski J."/>
            <person name="Ruckert C."/>
        </authorList>
    </citation>
    <scope>NUCLEOTIDE SEQUENCE</scope>
    <source>
        <strain evidence="7">CGMCC 1.15082</strain>
    </source>
</reference>
<feature type="transmembrane region" description="Helical" evidence="5">
    <location>
        <begin position="90"/>
        <end position="111"/>
    </location>
</feature>
<dbReference type="EMBL" id="BMHH01000003">
    <property type="protein sequence ID" value="GGA84249.1"/>
    <property type="molecule type" value="Genomic_DNA"/>
</dbReference>
<feature type="domain" description="Integral membrane bound transporter" evidence="6">
    <location>
        <begin position="160"/>
        <end position="281"/>
    </location>
</feature>
<evidence type="ECO:0000256" key="4">
    <source>
        <dbReference type="ARBA" id="ARBA00023136"/>
    </source>
</evidence>
<gene>
    <name evidence="7" type="ORF">GCM10011491_09660</name>
</gene>
<proteinExistence type="predicted"/>